<dbReference type="Gene3D" id="3.90.180.10">
    <property type="entry name" value="Medium-chain alcohol dehydrogenases, catalytic domain"/>
    <property type="match status" value="1"/>
</dbReference>
<dbReference type="Proteomes" id="UP001369815">
    <property type="component" value="Unassembled WGS sequence"/>
</dbReference>
<dbReference type="Gene3D" id="3.40.50.720">
    <property type="entry name" value="NAD(P)-binding Rossmann-like Domain"/>
    <property type="match status" value="1"/>
</dbReference>
<reference evidence="1 2" key="1">
    <citation type="journal article" date="2024" name="Front Chem Biol">
        <title>Unveiling the potential of Daldinia eschscholtzii MFLUCC 19-0629 through bioactivity and bioinformatics studies for enhanced sustainable agriculture production.</title>
        <authorList>
            <person name="Brooks S."/>
            <person name="Weaver J.A."/>
            <person name="Klomchit A."/>
            <person name="Alharthi S.A."/>
            <person name="Onlamun T."/>
            <person name="Nurani R."/>
            <person name="Vong T.K."/>
            <person name="Alberti F."/>
            <person name="Greco C."/>
        </authorList>
    </citation>
    <scope>NUCLEOTIDE SEQUENCE [LARGE SCALE GENOMIC DNA]</scope>
    <source>
        <strain evidence="1">MFLUCC 19-0629</strain>
    </source>
</reference>
<dbReference type="InterPro" id="IPR011032">
    <property type="entry name" value="GroES-like_sf"/>
</dbReference>
<dbReference type="InterPro" id="IPR036291">
    <property type="entry name" value="NAD(P)-bd_dom_sf"/>
</dbReference>
<keyword evidence="2" id="KW-1185">Reference proteome</keyword>
<dbReference type="PANTHER" id="PTHR43677">
    <property type="entry name" value="SHORT-CHAIN DEHYDROGENASE/REDUCTASE"/>
    <property type="match status" value="1"/>
</dbReference>
<dbReference type="EMBL" id="JBANMG010000004">
    <property type="protein sequence ID" value="KAK6954587.1"/>
    <property type="molecule type" value="Genomic_DNA"/>
</dbReference>
<evidence type="ECO:0000313" key="1">
    <source>
        <dbReference type="EMBL" id="KAK6954587.1"/>
    </source>
</evidence>
<dbReference type="PANTHER" id="PTHR43677:SF11">
    <property type="entry name" value="ZINC-CONTAINING ALCOHOL DEHYDROGENASE"/>
    <property type="match status" value="1"/>
</dbReference>
<organism evidence="1 2">
    <name type="scientific">Daldinia eschscholtzii</name>
    <dbReference type="NCBI Taxonomy" id="292717"/>
    <lineage>
        <taxon>Eukaryota</taxon>
        <taxon>Fungi</taxon>
        <taxon>Dikarya</taxon>
        <taxon>Ascomycota</taxon>
        <taxon>Pezizomycotina</taxon>
        <taxon>Sordariomycetes</taxon>
        <taxon>Xylariomycetidae</taxon>
        <taxon>Xylariales</taxon>
        <taxon>Hypoxylaceae</taxon>
        <taxon>Daldinia</taxon>
    </lineage>
</organism>
<evidence type="ECO:0008006" key="3">
    <source>
        <dbReference type="Google" id="ProtNLM"/>
    </source>
</evidence>
<proteinExistence type="predicted"/>
<comment type="caution">
    <text evidence="1">The sequence shown here is derived from an EMBL/GenBank/DDBJ whole genome shotgun (WGS) entry which is preliminary data.</text>
</comment>
<dbReference type="InterPro" id="IPR051397">
    <property type="entry name" value="Zn-ADH-like_protein"/>
</dbReference>
<dbReference type="GO" id="GO:0016491">
    <property type="term" value="F:oxidoreductase activity"/>
    <property type="evidence" value="ECO:0007669"/>
    <property type="project" value="TreeGrafter"/>
</dbReference>
<dbReference type="AlphaFoldDB" id="A0AAX6MQA8"/>
<sequence>MNVALLTAWGKPPKYITGAPPLPPPSPSQLQLIVLAVGVPRAVKGRALGKHSSVKGGLPYDPSVDGVGLDESTGKKYYIAPTAAPLFAERANVERHLVAELPSEADPITVAALANPISSSWMALNVRVIGGCKGRNLFIVGATSESGRHAARIARHLGAAKIVGASRKKETLDKLEGLDERVLLTDPFEVPKTVGPIDIVLDYVGGPTNVAVMKTVEIQEGKGLQYVSVGGLAGHENLVIPASLLNARDIRILGSGMGGITMDDIIKEMPGLAAFLGKIKRPANIVTAPLADIETAWDSTKEKERLVLIP</sequence>
<name>A0AAX6MQA8_9PEZI</name>
<evidence type="ECO:0000313" key="2">
    <source>
        <dbReference type="Proteomes" id="UP001369815"/>
    </source>
</evidence>
<accession>A0AAX6MQA8</accession>
<protein>
    <recommendedName>
        <fullName evidence="3">Alcohol dehydrogenase-like C-terminal domain-containing protein</fullName>
    </recommendedName>
</protein>
<dbReference type="SUPFAM" id="SSF50129">
    <property type="entry name" value="GroES-like"/>
    <property type="match status" value="1"/>
</dbReference>
<gene>
    <name evidence="1" type="ORF">Daesc_004554</name>
</gene>
<dbReference type="SUPFAM" id="SSF51735">
    <property type="entry name" value="NAD(P)-binding Rossmann-fold domains"/>
    <property type="match status" value="1"/>
</dbReference>